<dbReference type="PRINTS" id="PR00039">
    <property type="entry name" value="HTHLYSR"/>
</dbReference>
<feature type="domain" description="HTH lysR-type" evidence="6">
    <location>
        <begin position="1"/>
        <end position="57"/>
    </location>
</feature>
<evidence type="ECO:0000256" key="2">
    <source>
        <dbReference type="ARBA" id="ARBA00022491"/>
    </source>
</evidence>
<evidence type="ECO:0000313" key="7">
    <source>
        <dbReference type="EMBL" id="NGX89254.1"/>
    </source>
</evidence>
<dbReference type="PANTHER" id="PTHR30537">
    <property type="entry name" value="HTH-TYPE TRANSCRIPTIONAL REGULATOR"/>
    <property type="match status" value="1"/>
</dbReference>
<evidence type="ECO:0000256" key="3">
    <source>
        <dbReference type="ARBA" id="ARBA00023015"/>
    </source>
</evidence>
<dbReference type="GO" id="GO:0043565">
    <property type="term" value="F:sequence-specific DNA binding"/>
    <property type="evidence" value="ECO:0007669"/>
    <property type="project" value="TreeGrafter"/>
</dbReference>
<keyword evidence="2" id="KW-0678">Repressor</keyword>
<dbReference type="GO" id="GO:0006351">
    <property type="term" value="P:DNA-templated transcription"/>
    <property type="evidence" value="ECO:0007669"/>
    <property type="project" value="TreeGrafter"/>
</dbReference>
<comment type="similarity">
    <text evidence="1">Belongs to the LysR transcriptional regulatory family.</text>
</comment>
<accession>A0A6M2B9V8</accession>
<gene>
    <name evidence="7" type="ORF">GW579_19410</name>
</gene>
<dbReference type="PROSITE" id="PS50931">
    <property type="entry name" value="HTH_LYSR"/>
    <property type="match status" value="1"/>
</dbReference>
<dbReference type="AlphaFoldDB" id="A0A6M2B9V8"/>
<dbReference type="InterPro" id="IPR036390">
    <property type="entry name" value="WH_DNA-bd_sf"/>
</dbReference>
<keyword evidence="3" id="KW-0805">Transcription regulation</keyword>
<dbReference type="FunFam" id="1.10.10.10:FF:000001">
    <property type="entry name" value="LysR family transcriptional regulator"/>
    <property type="match status" value="1"/>
</dbReference>
<evidence type="ECO:0000259" key="6">
    <source>
        <dbReference type="PROSITE" id="PS50931"/>
    </source>
</evidence>
<dbReference type="EMBL" id="JAADJS010000005">
    <property type="protein sequence ID" value="NGX89254.1"/>
    <property type="molecule type" value="Genomic_DNA"/>
</dbReference>
<evidence type="ECO:0000256" key="4">
    <source>
        <dbReference type="ARBA" id="ARBA00023125"/>
    </source>
</evidence>
<comment type="caution">
    <text evidence="7">The sequence shown here is derived from an EMBL/GenBank/DDBJ whole genome shotgun (WGS) entry which is preliminary data.</text>
</comment>
<protein>
    <submittedName>
        <fullName evidence="7">LysR family transcriptional regulator</fullName>
    </submittedName>
</protein>
<dbReference type="RefSeq" id="WP_165061249.1">
    <property type="nucleotide sequence ID" value="NZ_JAADJS010000005.1"/>
</dbReference>
<dbReference type="Gene3D" id="3.40.190.290">
    <property type="match status" value="1"/>
</dbReference>
<dbReference type="SUPFAM" id="SSF53850">
    <property type="entry name" value="Periplasmic binding protein-like II"/>
    <property type="match status" value="1"/>
</dbReference>
<dbReference type="PANTHER" id="PTHR30537:SF72">
    <property type="entry name" value="LYSR FAMILY TRANSCRIPTIONAL REGULATOR"/>
    <property type="match status" value="1"/>
</dbReference>
<dbReference type="Pfam" id="PF03466">
    <property type="entry name" value="LysR_substrate"/>
    <property type="match status" value="1"/>
</dbReference>
<dbReference type="InterPro" id="IPR005119">
    <property type="entry name" value="LysR_subst-bd"/>
</dbReference>
<dbReference type="InterPro" id="IPR058163">
    <property type="entry name" value="LysR-type_TF_proteobact-type"/>
</dbReference>
<dbReference type="GO" id="GO:0003700">
    <property type="term" value="F:DNA-binding transcription factor activity"/>
    <property type="evidence" value="ECO:0007669"/>
    <property type="project" value="InterPro"/>
</dbReference>
<evidence type="ECO:0000313" key="8">
    <source>
        <dbReference type="Proteomes" id="UP000476696"/>
    </source>
</evidence>
<sequence length="314" mass="34550">MLVHLDCFVISADTGSFSAAARQLGLTSAAVGKNVTTLETQLGVRLFQRSTRKLRLTEAGERFLQEVRVGLTTVKMAMKGLSTSTERPSGVLKVSMGTYFGMHFILPLLPEFLQRYPDIQPDWEFDNRKIDLIGERYDAAIGGGFDLPQGIVARELAPVHAVLAAAPAYLSQHPPFLEPDDLARGDGIRIRSPQTGKIRNFMLRNAGGQQSAVGLPVCMTFNEPEACCRAAEMGLGIVMANIPDLLPALESGSLVRVLPDWYADAGGIFLYFPTHKLLPAKTRVFVDFIIEKFREHHIARRIDARSSGQKTPEN</sequence>
<keyword evidence="5" id="KW-0804">Transcription</keyword>
<proteinExistence type="inferred from homology"/>
<name>A0A6M2B9V8_9GAMM</name>
<organism evidence="7 8">
    <name type="scientific">Rahnella contaminans</name>
    <dbReference type="NCBI Taxonomy" id="2703882"/>
    <lineage>
        <taxon>Bacteria</taxon>
        <taxon>Pseudomonadati</taxon>
        <taxon>Pseudomonadota</taxon>
        <taxon>Gammaproteobacteria</taxon>
        <taxon>Enterobacterales</taxon>
        <taxon>Yersiniaceae</taxon>
        <taxon>Rahnella</taxon>
    </lineage>
</organism>
<dbReference type="Pfam" id="PF00126">
    <property type="entry name" value="HTH_1"/>
    <property type="match status" value="1"/>
</dbReference>
<keyword evidence="8" id="KW-1185">Reference proteome</keyword>
<evidence type="ECO:0000256" key="1">
    <source>
        <dbReference type="ARBA" id="ARBA00009437"/>
    </source>
</evidence>
<dbReference type="InterPro" id="IPR000847">
    <property type="entry name" value="LysR_HTH_N"/>
</dbReference>
<reference evidence="7 8" key="1">
    <citation type="submission" date="2020-03" db="EMBL/GenBank/DDBJ databases">
        <title>Rahnella aceri sp. nov., isoated from traditional Jeju Makgeolli.</title>
        <authorList>
            <person name="Kim I.S."/>
            <person name="Jeon D."/>
        </authorList>
    </citation>
    <scope>NUCLEOTIDE SEQUENCE [LARGE SCALE GENOMIC DNA]</scope>
    <source>
        <strain evidence="7 8">Lac-M11</strain>
    </source>
</reference>
<keyword evidence="4" id="KW-0238">DNA-binding</keyword>
<evidence type="ECO:0000256" key="5">
    <source>
        <dbReference type="ARBA" id="ARBA00023163"/>
    </source>
</evidence>
<dbReference type="Gene3D" id="1.10.10.10">
    <property type="entry name" value="Winged helix-like DNA-binding domain superfamily/Winged helix DNA-binding domain"/>
    <property type="match status" value="1"/>
</dbReference>
<dbReference type="InterPro" id="IPR036388">
    <property type="entry name" value="WH-like_DNA-bd_sf"/>
</dbReference>
<dbReference type="CDD" id="cd08422">
    <property type="entry name" value="PBP2_CrgA_like"/>
    <property type="match status" value="1"/>
</dbReference>
<dbReference type="SUPFAM" id="SSF46785">
    <property type="entry name" value="Winged helix' DNA-binding domain"/>
    <property type="match status" value="1"/>
</dbReference>
<dbReference type="Proteomes" id="UP000476696">
    <property type="component" value="Unassembled WGS sequence"/>
</dbReference>